<gene>
    <name evidence="2" type="ORF">C7445_11061</name>
</gene>
<accession>A0A4R8LJU8</accession>
<proteinExistence type="predicted"/>
<feature type="transmembrane region" description="Helical" evidence="1">
    <location>
        <begin position="50"/>
        <end position="77"/>
    </location>
</feature>
<feature type="transmembrane region" description="Helical" evidence="1">
    <location>
        <begin position="13"/>
        <end position="43"/>
    </location>
</feature>
<evidence type="ECO:0008006" key="4">
    <source>
        <dbReference type="Google" id="ProtNLM"/>
    </source>
</evidence>
<reference evidence="2 3" key="1">
    <citation type="submission" date="2019-03" db="EMBL/GenBank/DDBJ databases">
        <title>Genomic Encyclopedia of Type Strains, Phase IV (KMG-IV): sequencing the most valuable type-strain genomes for metagenomic binning, comparative biology and taxonomic classification.</title>
        <authorList>
            <person name="Goeker M."/>
        </authorList>
    </citation>
    <scope>NUCLEOTIDE SEQUENCE [LARGE SCALE GENOMIC DNA]</scope>
    <source>
        <strain evidence="2 3">DSM 17974</strain>
    </source>
</reference>
<organism evidence="2 3">
    <name type="scientific">Alicyclobacillus sacchari</name>
    <dbReference type="NCBI Taxonomy" id="392010"/>
    <lineage>
        <taxon>Bacteria</taxon>
        <taxon>Bacillati</taxon>
        <taxon>Bacillota</taxon>
        <taxon>Bacilli</taxon>
        <taxon>Bacillales</taxon>
        <taxon>Alicyclobacillaceae</taxon>
        <taxon>Alicyclobacillus</taxon>
    </lineage>
</organism>
<evidence type="ECO:0000256" key="1">
    <source>
        <dbReference type="SAM" id="Phobius"/>
    </source>
</evidence>
<protein>
    <recommendedName>
        <fullName evidence="4">Transmembrane protein</fullName>
    </recommendedName>
</protein>
<dbReference type="Proteomes" id="UP000294581">
    <property type="component" value="Unassembled WGS sequence"/>
</dbReference>
<comment type="caution">
    <text evidence="2">The sequence shown here is derived from an EMBL/GenBank/DDBJ whole genome shotgun (WGS) entry which is preliminary data.</text>
</comment>
<keyword evidence="1" id="KW-0472">Membrane</keyword>
<sequence length="115" mass="12703">MPYFFLEDLPVEVFALVVLLAVFLWTIVFLPVVLFLFTVTFFLEPTLPCFTLLLAVVFALVTCVVVCVAAVCVFFDVPANAMDGAARNAIVAIVVKKALFTEIPPLILELANHWP</sequence>
<evidence type="ECO:0000313" key="3">
    <source>
        <dbReference type="Proteomes" id="UP000294581"/>
    </source>
</evidence>
<keyword evidence="1" id="KW-0812">Transmembrane</keyword>
<name>A0A4R8LJU8_9BACL</name>
<evidence type="ECO:0000313" key="2">
    <source>
        <dbReference type="EMBL" id="TDY44016.1"/>
    </source>
</evidence>
<dbReference type="EMBL" id="SORF01000010">
    <property type="protein sequence ID" value="TDY44016.1"/>
    <property type="molecule type" value="Genomic_DNA"/>
</dbReference>
<keyword evidence="3" id="KW-1185">Reference proteome</keyword>
<dbReference type="AlphaFoldDB" id="A0A4R8LJU8"/>
<keyword evidence="1" id="KW-1133">Transmembrane helix</keyword>